<reference evidence="6" key="1">
    <citation type="submission" date="2016-10" db="EMBL/GenBank/DDBJ databases">
        <authorList>
            <person name="Varghese N."/>
            <person name="Submissions S."/>
        </authorList>
    </citation>
    <scope>NUCLEOTIDE SEQUENCE [LARGE SCALE GENOMIC DNA]</scope>
    <source>
        <strain evidence="6">DSM 17038</strain>
    </source>
</reference>
<dbReference type="InterPro" id="IPR042072">
    <property type="entry name" value="DsrC-like_C"/>
</dbReference>
<dbReference type="OrthoDB" id="9786347at2"/>
<dbReference type="PANTHER" id="PTHR37010:SF1">
    <property type="entry name" value="SULFURTRANSFERASE TUSE"/>
    <property type="match status" value="1"/>
</dbReference>
<evidence type="ECO:0000256" key="4">
    <source>
        <dbReference type="PIRSR" id="PIRSR006223-50"/>
    </source>
</evidence>
<organism evidence="5 6">
    <name type="scientific">Desulfotruncus arcticus DSM 17038</name>
    <dbReference type="NCBI Taxonomy" id="1121424"/>
    <lineage>
        <taxon>Bacteria</taxon>
        <taxon>Bacillati</taxon>
        <taxon>Bacillota</taxon>
        <taxon>Clostridia</taxon>
        <taxon>Eubacteriales</taxon>
        <taxon>Desulfallaceae</taxon>
        <taxon>Desulfotruncus</taxon>
    </lineage>
</organism>
<feature type="active site" description="Cysteine persulfide intermediate" evidence="4">
    <location>
        <position position="104"/>
    </location>
</feature>
<name>A0A1I2XPX9_9FIRM</name>
<evidence type="ECO:0000313" key="6">
    <source>
        <dbReference type="Proteomes" id="UP000199337"/>
    </source>
</evidence>
<comment type="similarity">
    <text evidence="2">Belongs to the DsrC/TusE family.</text>
</comment>
<dbReference type="Gene3D" id="1.10.10.370">
    <property type="entry name" value="DsrC-like protein, C-terminal domain"/>
    <property type="match status" value="1"/>
</dbReference>
<sequence length="105" mass="11788">MSMIEVNGNTVELDEDGFIVDPNLWNEDIARAFATNEGINELTDAHWKVIQYLRNYYKQFQVAPMVRKMCKETGNTLKTMYQLFPSGPAKGACKLAGLPKPTGCV</sequence>
<gene>
    <name evidence="5" type="ORF">SAMN05660649_04046</name>
</gene>
<dbReference type="RefSeq" id="WP_092473761.1">
    <property type="nucleotide sequence ID" value="NZ_FOOX01000018.1"/>
</dbReference>
<dbReference type="Pfam" id="PF04358">
    <property type="entry name" value="DsrC"/>
    <property type="match status" value="1"/>
</dbReference>
<dbReference type="InterPro" id="IPR043163">
    <property type="entry name" value="DsrC-like_N"/>
</dbReference>
<evidence type="ECO:0000256" key="1">
    <source>
        <dbReference type="ARBA" id="ARBA00004496"/>
    </source>
</evidence>
<dbReference type="EMBL" id="FOOX01000018">
    <property type="protein sequence ID" value="SFH14756.1"/>
    <property type="molecule type" value="Genomic_DNA"/>
</dbReference>
<dbReference type="Proteomes" id="UP000199337">
    <property type="component" value="Unassembled WGS sequence"/>
</dbReference>
<dbReference type="GO" id="GO:0097163">
    <property type="term" value="F:sulfur carrier activity"/>
    <property type="evidence" value="ECO:0007669"/>
    <property type="project" value="TreeGrafter"/>
</dbReference>
<dbReference type="GO" id="GO:0002143">
    <property type="term" value="P:tRNA wobble position uridine thiolation"/>
    <property type="evidence" value="ECO:0007669"/>
    <property type="project" value="TreeGrafter"/>
</dbReference>
<dbReference type="SUPFAM" id="SSF69721">
    <property type="entry name" value="DsrC, the gamma subunit of dissimilatory sulfite reductase"/>
    <property type="match status" value="1"/>
</dbReference>
<keyword evidence="6" id="KW-1185">Reference proteome</keyword>
<evidence type="ECO:0000313" key="5">
    <source>
        <dbReference type="EMBL" id="SFH14756.1"/>
    </source>
</evidence>
<evidence type="ECO:0000256" key="3">
    <source>
        <dbReference type="ARBA" id="ARBA00022490"/>
    </source>
</evidence>
<proteinExistence type="inferred from homology"/>
<dbReference type="AlphaFoldDB" id="A0A1I2XPX9"/>
<comment type="subcellular location">
    <subcellularLocation>
        <location evidence="1">Cytoplasm</location>
    </subcellularLocation>
</comment>
<keyword evidence="3" id="KW-0963">Cytoplasm</keyword>
<protein>
    <submittedName>
        <fullName evidence="5">tRNA 2-thiouridine synthesizing protein E</fullName>
    </submittedName>
</protein>
<dbReference type="STRING" id="341036.SAMN05660649_04046"/>
<evidence type="ECO:0000256" key="2">
    <source>
        <dbReference type="ARBA" id="ARBA00005718"/>
    </source>
</evidence>
<dbReference type="InterPro" id="IPR007453">
    <property type="entry name" value="DsrC/TusE"/>
</dbReference>
<dbReference type="NCBIfam" id="TIGR03342">
    <property type="entry name" value="dsrC_tusE_dsvC"/>
    <property type="match status" value="1"/>
</dbReference>
<dbReference type="PIRSF" id="PIRSF006223">
    <property type="entry name" value="DsrC_TusE"/>
    <property type="match status" value="1"/>
</dbReference>
<dbReference type="PANTHER" id="PTHR37010">
    <property type="entry name" value="SULFURTRANSFERASE TUSE"/>
    <property type="match status" value="1"/>
</dbReference>
<dbReference type="GO" id="GO:0005737">
    <property type="term" value="C:cytoplasm"/>
    <property type="evidence" value="ECO:0007669"/>
    <property type="project" value="UniProtKB-SubCell"/>
</dbReference>
<dbReference type="Gene3D" id="3.30.1420.10">
    <property type="match status" value="1"/>
</dbReference>
<dbReference type="InterPro" id="IPR025526">
    <property type="entry name" value="DsrC-like_dom_sf"/>
</dbReference>
<accession>A0A1I2XPX9</accession>